<evidence type="ECO:0000256" key="1">
    <source>
        <dbReference type="SAM" id="MobiDB-lite"/>
    </source>
</evidence>
<comment type="caution">
    <text evidence="2">The sequence shown here is derived from an EMBL/GenBank/DDBJ whole genome shotgun (WGS) entry which is preliminary data.</text>
</comment>
<feature type="region of interest" description="Disordered" evidence="1">
    <location>
        <begin position="53"/>
        <end position="159"/>
    </location>
</feature>
<organism evidence="2 3">
    <name type="scientific">Panicum virgatum</name>
    <name type="common">Blackwell switchgrass</name>
    <dbReference type="NCBI Taxonomy" id="38727"/>
    <lineage>
        <taxon>Eukaryota</taxon>
        <taxon>Viridiplantae</taxon>
        <taxon>Streptophyta</taxon>
        <taxon>Embryophyta</taxon>
        <taxon>Tracheophyta</taxon>
        <taxon>Spermatophyta</taxon>
        <taxon>Magnoliopsida</taxon>
        <taxon>Liliopsida</taxon>
        <taxon>Poales</taxon>
        <taxon>Poaceae</taxon>
        <taxon>PACMAD clade</taxon>
        <taxon>Panicoideae</taxon>
        <taxon>Panicodae</taxon>
        <taxon>Paniceae</taxon>
        <taxon>Panicinae</taxon>
        <taxon>Panicum</taxon>
        <taxon>Panicum sect. Hiantes</taxon>
    </lineage>
</organism>
<sequence length="291" mass="30520">MACLARQRAHYCQTKSQTNPAAQWHGVLSLSLASPGSGRLAAPAPDGQCRRARARRRRTGGARPVCPPPPPPPARTSAGRAAGGRVGVTAAAARARLGHSTHGRARRRRRSREAHLPKPQRNARRARDARAGGVGWPALVNREKNASATGGRNSAPGKYPVTAAREGRRQRATGGFGAGPTCTVLLPTSMGDRSVSVSLPGRLRLRRPAAGLTYSARAAPCVAGVETWSAPVPAPARGLLTAGPRRRGGASARRAAFGSRGASCSRLTGRSCGRKLVTRCDFVTWRINLGP</sequence>
<gene>
    <name evidence="2" type="ORF">PVAP13_9KG391634</name>
</gene>
<protein>
    <submittedName>
        <fullName evidence="2">Uncharacterized protein</fullName>
    </submittedName>
</protein>
<evidence type="ECO:0000313" key="3">
    <source>
        <dbReference type="Proteomes" id="UP000823388"/>
    </source>
</evidence>
<keyword evidence="3" id="KW-1185">Reference proteome</keyword>
<reference evidence="2" key="1">
    <citation type="submission" date="2020-05" db="EMBL/GenBank/DDBJ databases">
        <title>WGS assembly of Panicum virgatum.</title>
        <authorList>
            <person name="Lovell J.T."/>
            <person name="Jenkins J."/>
            <person name="Shu S."/>
            <person name="Juenger T.E."/>
            <person name="Schmutz J."/>
        </authorList>
    </citation>
    <scope>NUCLEOTIDE SEQUENCE</scope>
    <source>
        <strain evidence="2">AP13</strain>
    </source>
</reference>
<proteinExistence type="predicted"/>
<dbReference type="EMBL" id="CM029053">
    <property type="protein sequence ID" value="KAG2544896.1"/>
    <property type="molecule type" value="Genomic_DNA"/>
</dbReference>
<feature type="compositionally biased region" description="Basic residues" evidence="1">
    <location>
        <begin position="96"/>
        <end position="112"/>
    </location>
</feature>
<name>A0A8T0ND09_PANVG</name>
<evidence type="ECO:0000313" key="2">
    <source>
        <dbReference type="EMBL" id="KAG2544896.1"/>
    </source>
</evidence>
<dbReference type="AlphaFoldDB" id="A0A8T0ND09"/>
<accession>A0A8T0ND09</accession>
<dbReference type="Proteomes" id="UP000823388">
    <property type="component" value="Chromosome 9K"/>
</dbReference>
<feature type="compositionally biased region" description="Pro residues" evidence="1">
    <location>
        <begin position="65"/>
        <end position="74"/>
    </location>
</feature>